<evidence type="ECO:0000256" key="5">
    <source>
        <dbReference type="ARBA" id="ARBA00023274"/>
    </source>
</evidence>
<dbReference type="PROSITE" id="PS01048">
    <property type="entry name" value="RIBOSOMAL_S6"/>
    <property type="match status" value="1"/>
</dbReference>
<feature type="compositionally biased region" description="Basic and acidic residues" evidence="8">
    <location>
        <begin position="126"/>
        <end position="137"/>
    </location>
</feature>
<comment type="similarity">
    <text evidence="1 7">Belongs to the bacterial ribosomal protein bS6 family.</text>
</comment>
<dbReference type="CDD" id="cd00473">
    <property type="entry name" value="bS6"/>
    <property type="match status" value="1"/>
</dbReference>
<evidence type="ECO:0000256" key="8">
    <source>
        <dbReference type="SAM" id="MobiDB-lite"/>
    </source>
</evidence>
<dbReference type="InterPro" id="IPR020815">
    <property type="entry name" value="Ribosomal_bS6_CS"/>
</dbReference>
<keyword evidence="3 7" id="KW-0694">RNA-binding</keyword>
<organism evidence="9 10">
    <name type="scientific">Candidatus Falkowbacteria bacterium CG10_big_fil_rev_8_21_14_0_10_37_18</name>
    <dbReference type="NCBI Taxonomy" id="1974562"/>
    <lineage>
        <taxon>Bacteria</taxon>
        <taxon>Candidatus Falkowiibacteriota</taxon>
    </lineage>
</organism>
<dbReference type="GO" id="GO:0005840">
    <property type="term" value="C:ribosome"/>
    <property type="evidence" value="ECO:0007669"/>
    <property type="project" value="UniProtKB-KW"/>
</dbReference>
<proteinExistence type="inferred from homology"/>
<dbReference type="AlphaFoldDB" id="A0A2H0V9T5"/>
<evidence type="ECO:0000313" key="9">
    <source>
        <dbReference type="EMBL" id="PIR95866.1"/>
    </source>
</evidence>
<dbReference type="SUPFAM" id="SSF54995">
    <property type="entry name" value="Ribosomal protein S6"/>
    <property type="match status" value="1"/>
</dbReference>
<evidence type="ECO:0000256" key="6">
    <source>
        <dbReference type="ARBA" id="ARBA00035294"/>
    </source>
</evidence>
<name>A0A2H0V9T5_9BACT</name>
<dbReference type="GO" id="GO:0006412">
    <property type="term" value="P:translation"/>
    <property type="evidence" value="ECO:0007669"/>
    <property type="project" value="UniProtKB-UniRule"/>
</dbReference>
<dbReference type="GO" id="GO:1990904">
    <property type="term" value="C:ribonucleoprotein complex"/>
    <property type="evidence" value="ECO:0007669"/>
    <property type="project" value="UniProtKB-KW"/>
</dbReference>
<comment type="caution">
    <text evidence="9">The sequence shown here is derived from an EMBL/GenBank/DDBJ whole genome shotgun (WGS) entry which is preliminary data.</text>
</comment>
<dbReference type="GO" id="GO:0005737">
    <property type="term" value="C:cytoplasm"/>
    <property type="evidence" value="ECO:0007669"/>
    <property type="project" value="UniProtKB-ARBA"/>
</dbReference>
<dbReference type="InterPro" id="IPR014717">
    <property type="entry name" value="Transl_elong_EF1B/ribsomal_bS6"/>
</dbReference>
<dbReference type="GO" id="GO:0003735">
    <property type="term" value="F:structural constituent of ribosome"/>
    <property type="evidence" value="ECO:0007669"/>
    <property type="project" value="InterPro"/>
</dbReference>
<dbReference type="InterPro" id="IPR020814">
    <property type="entry name" value="Ribosomal_S6_plastid/chlpt"/>
</dbReference>
<dbReference type="InterPro" id="IPR000529">
    <property type="entry name" value="Ribosomal_bS6"/>
</dbReference>
<dbReference type="Pfam" id="PF01250">
    <property type="entry name" value="Ribosomal_S6"/>
    <property type="match status" value="1"/>
</dbReference>
<evidence type="ECO:0000256" key="3">
    <source>
        <dbReference type="ARBA" id="ARBA00022884"/>
    </source>
</evidence>
<dbReference type="GO" id="GO:0070181">
    <property type="term" value="F:small ribosomal subunit rRNA binding"/>
    <property type="evidence" value="ECO:0007669"/>
    <property type="project" value="TreeGrafter"/>
</dbReference>
<accession>A0A2H0V9T5</accession>
<evidence type="ECO:0000256" key="4">
    <source>
        <dbReference type="ARBA" id="ARBA00022980"/>
    </source>
</evidence>
<keyword evidence="5 7" id="KW-0687">Ribonucleoprotein</keyword>
<dbReference type="HAMAP" id="MF_00360">
    <property type="entry name" value="Ribosomal_bS6"/>
    <property type="match status" value="1"/>
</dbReference>
<dbReference type="NCBIfam" id="TIGR00166">
    <property type="entry name" value="S6"/>
    <property type="match status" value="1"/>
</dbReference>
<keyword evidence="4 7" id="KW-0689">Ribosomal protein</keyword>
<feature type="compositionally biased region" description="Basic and acidic residues" evidence="8">
    <location>
        <begin position="144"/>
        <end position="153"/>
    </location>
</feature>
<dbReference type="Gene3D" id="3.30.70.60">
    <property type="match status" value="1"/>
</dbReference>
<evidence type="ECO:0000313" key="10">
    <source>
        <dbReference type="Proteomes" id="UP000229972"/>
    </source>
</evidence>
<dbReference type="PANTHER" id="PTHR21011">
    <property type="entry name" value="MITOCHONDRIAL 28S RIBOSOMAL PROTEIN S6"/>
    <property type="match status" value="1"/>
</dbReference>
<comment type="function">
    <text evidence="7">Binds together with bS18 to 16S ribosomal RNA.</text>
</comment>
<gene>
    <name evidence="7 9" type="primary">rpsF</name>
    <name evidence="9" type="ORF">COT93_00140</name>
</gene>
<protein>
    <recommendedName>
        <fullName evidence="6 7">Small ribosomal subunit protein bS6</fullName>
    </recommendedName>
</protein>
<dbReference type="PANTHER" id="PTHR21011:SF1">
    <property type="entry name" value="SMALL RIBOSOMAL SUBUNIT PROTEIN BS6M"/>
    <property type="match status" value="1"/>
</dbReference>
<dbReference type="Proteomes" id="UP000229972">
    <property type="component" value="Unassembled WGS sequence"/>
</dbReference>
<evidence type="ECO:0000256" key="7">
    <source>
        <dbReference type="HAMAP-Rule" id="MF_00360"/>
    </source>
</evidence>
<evidence type="ECO:0000256" key="1">
    <source>
        <dbReference type="ARBA" id="ARBA00009512"/>
    </source>
</evidence>
<reference evidence="10" key="1">
    <citation type="submission" date="2017-09" db="EMBL/GenBank/DDBJ databases">
        <title>Depth-based differentiation of microbial function through sediment-hosted aquifers and enrichment of novel symbionts in the deep terrestrial subsurface.</title>
        <authorList>
            <person name="Probst A.J."/>
            <person name="Ladd B."/>
            <person name="Jarett J.K."/>
            <person name="Geller-Mcgrath D.E."/>
            <person name="Sieber C.M.K."/>
            <person name="Emerson J.B."/>
            <person name="Anantharaman K."/>
            <person name="Thomas B.C."/>
            <person name="Malmstrom R."/>
            <person name="Stieglmeier M."/>
            <person name="Klingl A."/>
            <person name="Woyke T."/>
            <person name="Ryan C.M."/>
            <person name="Banfield J.F."/>
        </authorList>
    </citation>
    <scope>NUCLEOTIDE SEQUENCE [LARGE SCALE GENOMIC DNA]</scope>
</reference>
<dbReference type="InterPro" id="IPR035980">
    <property type="entry name" value="Ribosomal_bS6_sf"/>
</dbReference>
<evidence type="ECO:0000256" key="2">
    <source>
        <dbReference type="ARBA" id="ARBA00022730"/>
    </source>
</evidence>
<sequence>MSKTKSVAAKHYEILFILPNKFTDDEAKKVTEQVEEKIVAVSGKITHREYWGKKRLAYKIKGNAFGYYALLEFDLEGIYLAKINQELRLFTEVLRHQIVVKKPKTEEQLAKEQKIRVKIASKKAAEVRQEQEEKNKSAETSSPSDKKEDKRTKLKDLDDKLDDILSASDLIK</sequence>
<feature type="region of interest" description="Disordered" evidence="8">
    <location>
        <begin position="126"/>
        <end position="153"/>
    </location>
</feature>
<dbReference type="EMBL" id="PFAL01000002">
    <property type="protein sequence ID" value="PIR95866.1"/>
    <property type="molecule type" value="Genomic_DNA"/>
</dbReference>
<keyword evidence="2 7" id="KW-0699">rRNA-binding</keyword>